<comment type="caution">
    <text evidence="1">The sequence shown here is derived from an EMBL/GenBank/DDBJ whole genome shotgun (WGS) entry which is preliminary data.</text>
</comment>
<dbReference type="Pfam" id="PF12784">
    <property type="entry name" value="PDDEXK_2"/>
    <property type="match status" value="1"/>
</dbReference>
<dbReference type="AlphaFoldDB" id="A0A521G2Y0"/>
<evidence type="ECO:0008006" key="3">
    <source>
        <dbReference type="Google" id="ProtNLM"/>
    </source>
</evidence>
<dbReference type="PANTHER" id="PTHR41317:SF1">
    <property type="entry name" value="PD-(D_E)XK NUCLEASE FAMILY TRANSPOSASE"/>
    <property type="match status" value="1"/>
</dbReference>
<evidence type="ECO:0000313" key="2">
    <source>
        <dbReference type="Proteomes" id="UP000316238"/>
    </source>
</evidence>
<protein>
    <recommendedName>
        <fullName evidence="3">Transposase</fullName>
    </recommendedName>
</protein>
<proteinExistence type="predicted"/>
<evidence type="ECO:0000313" key="1">
    <source>
        <dbReference type="EMBL" id="TAA75313.1"/>
    </source>
</evidence>
<sequence length="300" mass="33951">MQFLDVKTDFAFKRVFGSEQSKGILIDFLNAIIDFGDERITDLTIVDPYQVPPLKGMKDSYVDVKAVLSNRAKVIIEMQVLNVEGFEKRVLYNAAKLYSSQLRRSQQYAGLEPVIALTITDFEMFKDFDKVISYWNLREKEQLVQYSDEIELIFVELPKFKKGEDELHTVMDKWIYFIKNAGALDFIPKTFTEPPLLEAFDLANTAALSEEELEVQFKRRDFIMLQQGALMKAEKDGLAKGMEKGLQEGMEAGIKEGVKEGKREAKLAIARSLLAHGITLEVIAASTGLSGDELASLQEQ</sequence>
<dbReference type="NCBIfam" id="TIGR01784">
    <property type="entry name" value="T_den_put_tspse"/>
    <property type="match status" value="1"/>
</dbReference>
<gene>
    <name evidence="1" type="ORF">CDV28_10852</name>
</gene>
<dbReference type="InterPro" id="IPR010106">
    <property type="entry name" value="RpnA"/>
</dbReference>
<accession>A0A521G2Y0</accession>
<keyword evidence="2" id="KW-1185">Reference proteome</keyword>
<organism evidence="1 2">
    <name type="scientific">Candidatus Electronema aureum</name>
    <dbReference type="NCBI Taxonomy" id="2005002"/>
    <lineage>
        <taxon>Bacteria</taxon>
        <taxon>Pseudomonadati</taxon>
        <taxon>Thermodesulfobacteriota</taxon>
        <taxon>Desulfobulbia</taxon>
        <taxon>Desulfobulbales</taxon>
        <taxon>Desulfobulbaceae</taxon>
        <taxon>Candidatus Electronema</taxon>
    </lineage>
</organism>
<reference evidence="1" key="1">
    <citation type="submission" date="2017-07" db="EMBL/GenBank/DDBJ databases">
        <title>The cable genome - Insights into the physiology and evolution of filamentous bacteria capable of sulfide oxidation via long distance electron transfer.</title>
        <authorList>
            <person name="Thorup C."/>
            <person name="Bjerg J.T."/>
            <person name="Schreiber L."/>
            <person name="Nielsen L.P."/>
            <person name="Kjeldsen K.U."/>
            <person name="Boesen T."/>
            <person name="Boggild A."/>
            <person name="Meysman F."/>
            <person name="Geelhoed J."/>
            <person name="Schramm A."/>
        </authorList>
    </citation>
    <scope>NUCLEOTIDE SEQUENCE [LARGE SCALE GENOMIC DNA]</scope>
    <source>
        <strain evidence="1">GS</strain>
    </source>
</reference>
<dbReference type="PANTHER" id="PTHR41317">
    <property type="entry name" value="PD-(D_E)XK NUCLEASE FAMILY TRANSPOSASE"/>
    <property type="match status" value="1"/>
</dbReference>
<dbReference type="EMBL" id="NQJD01000008">
    <property type="protein sequence ID" value="TAA75313.1"/>
    <property type="molecule type" value="Genomic_DNA"/>
</dbReference>
<name>A0A521G2Y0_9BACT</name>
<dbReference type="Proteomes" id="UP000316238">
    <property type="component" value="Unassembled WGS sequence"/>
</dbReference>